<reference evidence="14" key="1">
    <citation type="submission" date="2014-03" db="EMBL/GenBank/DDBJ databases">
        <authorList>
            <person name="Aksoy S."/>
            <person name="Warren W."/>
            <person name="Wilson R.K."/>
        </authorList>
    </citation>
    <scope>NUCLEOTIDE SEQUENCE [LARGE SCALE GENOMIC DNA]</scope>
    <source>
        <strain evidence="14">IAEA</strain>
    </source>
</reference>
<dbReference type="Pfam" id="PF00106">
    <property type="entry name" value="adh_short"/>
    <property type="match status" value="1"/>
</dbReference>
<evidence type="ECO:0000256" key="1">
    <source>
        <dbReference type="ARBA" id="ARBA00006484"/>
    </source>
</evidence>
<dbReference type="PRINTS" id="PR00081">
    <property type="entry name" value="GDHRDH"/>
</dbReference>
<evidence type="ECO:0000256" key="11">
    <source>
        <dbReference type="ARBA" id="ARBA00047429"/>
    </source>
</evidence>
<evidence type="ECO:0000256" key="6">
    <source>
        <dbReference type="ARBA" id="ARBA00037099"/>
    </source>
</evidence>
<dbReference type="CDD" id="cd05334">
    <property type="entry name" value="DHPR_SDR_c_like"/>
    <property type="match status" value="1"/>
</dbReference>
<evidence type="ECO:0000256" key="3">
    <source>
        <dbReference type="ARBA" id="ARBA00022857"/>
    </source>
</evidence>
<reference evidence="13" key="2">
    <citation type="submission" date="2020-05" db="UniProtKB">
        <authorList>
            <consortium name="EnsemblMetazoa"/>
        </authorList>
    </citation>
    <scope>IDENTIFICATION</scope>
    <source>
        <strain evidence="13">IAEA</strain>
    </source>
</reference>
<dbReference type="VEuPathDB" id="VectorBase:GPAI002372"/>
<dbReference type="GO" id="GO:0006559">
    <property type="term" value="P:L-phenylalanine catabolic process"/>
    <property type="evidence" value="ECO:0007669"/>
    <property type="project" value="TreeGrafter"/>
</dbReference>
<keyword evidence="3" id="KW-0521">NADP</keyword>
<evidence type="ECO:0000256" key="9">
    <source>
        <dbReference type="ARBA" id="ARBA00041348"/>
    </source>
</evidence>
<evidence type="ECO:0000256" key="7">
    <source>
        <dbReference type="ARBA" id="ARBA00039153"/>
    </source>
</evidence>
<dbReference type="FunFam" id="3.40.50.720:FF:000157">
    <property type="entry name" value="Quinoid dihydropteridine reductase"/>
    <property type="match status" value="1"/>
</dbReference>
<proteinExistence type="inferred from homology"/>
<comment type="similarity">
    <text evidence="1">Belongs to the short-chain dehydrogenases/reductases (SDR) family.</text>
</comment>
<evidence type="ECO:0000256" key="8">
    <source>
        <dbReference type="ARBA" id="ARBA00039520"/>
    </source>
</evidence>
<dbReference type="GO" id="GO:0006729">
    <property type="term" value="P:tetrahydrobiopterin biosynthetic process"/>
    <property type="evidence" value="ECO:0007669"/>
    <property type="project" value="UniProtKB-KW"/>
</dbReference>
<sequence length="274" mass="29479">MISSPQGSSSNLYKSCNIASQVHHRSLKIFPYNLEKNLVMSVGRVLIYGGKGALGAACVSHFKDNNYWVGSIDLNENDRADVSIVVPRDSSWIEQEQEVLGKVGDALKNNKLDAVICVAGGWAGGNAEKDLAKNADLMWRQSVWTSTISATVAAHYLKPGGLLALTGAQPALKGTPGMIGYGLAKAAVHQLTHSMAGKNSGLPEGAFVVSILPVTLDTPMNRKWMPKADFATWTPLNEIAGIFHKWTKGEQRHKNGALVQLITKDGTTQLVESD</sequence>
<organism evidence="13 14">
    <name type="scientific">Glossina pallidipes</name>
    <name type="common">Tsetse fly</name>
    <dbReference type="NCBI Taxonomy" id="7398"/>
    <lineage>
        <taxon>Eukaryota</taxon>
        <taxon>Metazoa</taxon>
        <taxon>Ecdysozoa</taxon>
        <taxon>Arthropoda</taxon>
        <taxon>Hexapoda</taxon>
        <taxon>Insecta</taxon>
        <taxon>Pterygota</taxon>
        <taxon>Neoptera</taxon>
        <taxon>Endopterygota</taxon>
        <taxon>Diptera</taxon>
        <taxon>Brachycera</taxon>
        <taxon>Muscomorpha</taxon>
        <taxon>Hippoboscoidea</taxon>
        <taxon>Glossinidae</taxon>
        <taxon>Glossina</taxon>
    </lineage>
</organism>
<evidence type="ECO:0000256" key="4">
    <source>
        <dbReference type="ARBA" id="ARBA00023002"/>
    </source>
</evidence>
<accession>A0A1A9Z360</accession>
<dbReference type="GO" id="GO:0004155">
    <property type="term" value="F:6,7-dihydropteridine reductase activity"/>
    <property type="evidence" value="ECO:0007669"/>
    <property type="project" value="UniProtKB-EC"/>
</dbReference>
<comment type="subunit">
    <text evidence="2">Homodimer.</text>
</comment>
<dbReference type="GO" id="GO:0070402">
    <property type="term" value="F:NADPH binding"/>
    <property type="evidence" value="ECO:0007669"/>
    <property type="project" value="TreeGrafter"/>
</dbReference>
<dbReference type="STRING" id="7398.A0A1A9Z360"/>
<keyword evidence="5" id="KW-0783">Tetrahydrobiopterin biosynthesis</keyword>
<dbReference type="GO" id="GO:0005737">
    <property type="term" value="C:cytoplasm"/>
    <property type="evidence" value="ECO:0007669"/>
    <property type="project" value="TreeGrafter"/>
</dbReference>
<name>A0A1A9Z360_GLOPL</name>
<dbReference type="EC" id="1.5.1.34" evidence="7"/>
<keyword evidence="14" id="KW-1185">Reference proteome</keyword>
<dbReference type="InterPro" id="IPR036291">
    <property type="entry name" value="NAD(P)-bd_dom_sf"/>
</dbReference>
<dbReference type="PANTHER" id="PTHR15104">
    <property type="entry name" value="DIHYDROPTERIDINE REDUCTASE"/>
    <property type="match status" value="1"/>
</dbReference>
<keyword evidence="4" id="KW-0560">Oxidoreductase</keyword>
<evidence type="ECO:0000313" key="14">
    <source>
        <dbReference type="Proteomes" id="UP000092445"/>
    </source>
</evidence>
<evidence type="ECO:0000256" key="10">
    <source>
        <dbReference type="ARBA" id="ARBA00042518"/>
    </source>
</evidence>
<dbReference type="Proteomes" id="UP000092445">
    <property type="component" value="Unassembled WGS sequence"/>
</dbReference>
<evidence type="ECO:0000256" key="5">
    <source>
        <dbReference type="ARBA" id="ARBA00023007"/>
    </source>
</evidence>
<evidence type="ECO:0000256" key="2">
    <source>
        <dbReference type="ARBA" id="ARBA00011738"/>
    </source>
</evidence>
<dbReference type="InterPro" id="IPR002347">
    <property type="entry name" value="SDR_fam"/>
</dbReference>
<dbReference type="SUPFAM" id="SSF51735">
    <property type="entry name" value="NAD(P)-binding Rossmann-fold domains"/>
    <property type="match status" value="1"/>
</dbReference>
<comment type="function">
    <text evidence="6">Catalyzes the conversion of quinonoid dihydrobiopterin into tetrahydrobiopterin.</text>
</comment>
<dbReference type="PANTHER" id="PTHR15104:SF0">
    <property type="entry name" value="DIHYDROPTERIDINE REDUCTASE"/>
    <property type="match status" value="1"/>
</dbReference>
<protein>
    <recommendedName>
        <fullName evidence="8">Dihydropteridine reductase</fullName>
        <ecNumber evidence="7">1.5.1.34</ecNumber>
    </recommendedName>
    <alternativeName>
        <fullName evidence="10">HDHPR</fullName>
    </alternativeName>
    <alternativeName>
        <fullName evidence="9">Quinoid dihydropteridine reductase</fullName>
    </alternativeName>
</protein>
<evidence type="ECO:0000256" key="12">
    <source>
        <dbReference type="ARBA" id="ARBA00047536"/>
    </source>
</evidence>
<dbReference type="Gene3D" id="3.40.50.720">
    <property type="entry name" value="NAD(P)-binding Rossmann-like Domain"/>
    <property type="match status" value="1"/>
</dbReference>
<comment type="catalytic activity">
    <reaction evidence="11">
        <text>5,6,7,8-tetrahydropteridine + NADP(+) = 6,7-dihydropteridine + NADPH + H(+)</text>
        <dbReference type="Rhea" id="RHEA:17865"/>
        <dbReference type="ChEBI" id="CHEBI:15378"/>
        <dbReference type="ChEBI" id="CHEBI:28889"/>
        <dbReference type="ChEBI" id="CHEBI:30156"/>
        <dbReference type="ChEBI" id="CHEBI:57783"/>
        <dbReference type="ChEBI" id="CHEBI:58349"/>
        <dbReference type="EC" id="1.5.1.34"/>
    </reaction>
    <physiologicalReaction direction="right-to-left" evidence="11">
        <dbReference type="Rhea" id="RHEA:17867"/>
    </physiologicalReaction>
</comment>
<comment type="catalytic activity">
    <reaction evidence="12">
        <text>5,6,7,8-tetrahydropteridine + NAD(+) = 6,7-dihydropteridine + NADH + H(+)</text>
        <dbReference type="Rhea" id="RHEA:17869"/>
        <dbReference type="ChEBI" id="CHEBI:15378"/>
        <dbReference type="ChEBI" id="CHEBI:28889"/>
        <dbReference type="ChEBI" id="CHEBI:30156"/>
        <dbReference type="ChEBI" id="CHEBI:57540"/>
        <dbReference type="ChEBI" id="CHEBI:57945"/>
        <dbReference type="EC" id="1.5.1.34"/>
    </reaction>
    <physiologicalReaction direction="right-to-left" evidence="12">
        <dbReference type="Rhea" id="RHEA:17871"/>
    </physiologicalReaction>
</comment>
<dbReference type="EnsemblMetazoa" id="GPAI002372-RA">
    <property type="protein sequence ID" value="GPAI002372-PA"/>
    <property type="gene ID" value="GPAI002372"/>
</dbReference>
<evidence type="ECO:0000313" key="13">
    <source>
        <dbReference type="EnsemblMetazoa" id="GPAI002372-PA"/>
    </source>
</evidence>
<dbReference type="GO" id="GO:0070404">
    <property type="term" value="F:NADH binding"/>
    <property type="evidence" value="ECO:0007669"/>
    <property type="project" value="TreeGrafter"/>
</dbReference>
<dbReference type="AlphaFoldDB" id="A0A1A9Z360"/>